<sequence length="130" mass="15131">MTIISACGITHRLNPSAWIAINHHRPVTSTTPKSCRRFTVHLKEQMLFPLKPERRVHSETPLMEVTRPDREKPALPLKNHPYSDPVRYANFVLVQSPLLKYIEGDARFAYVLKAAGRRWTRSPPTSQYRW</sequence>
<gene>
    <name evidence="1" type="ORF">EVAR_76345_1</name>
</gene>
<dbReference type="AlphaFoldDB" id="A0A4C1T8G0"/>
<protein>
    <submittedName>
        <fullName evidence="1">Uncharacterized protein</fullName>
    </submittedName>
</protein>
<dbReference type="EMBL" id="BGZK01000041">
    <property type="protein sequence ID" value="GBP10485.1"/>
    <property type="molecule type" value="Genomic_DNA"/>
</dbReference>
<name>A0A4C1T8G0_EUMVA</name>
<comment type="caution">
    <text evidence="1">The sequence shown here is derived from an EMBL/GenBank/DDBJ whole genome shotgun (WGS) entry which is preliminary data.</text>
</comment>
<keyword evidence="2" id="KW-1185">Reference proteome</keyword>
<organism evidence="1 2">
    <name type="scientific">Eumeta variegata</name>
    <name type="common">Bagworm moth</name>
    <name type="synonym">Eumeta japonica</name>
    <dbReference type="NCBI Taxonomy" id="151549"/>
    <lineage>
        <taxon>Eukaryota</taxon>
        <taxon>Metazoa</taxon>
        <taxon>Ecdysozoa</taxon>
        <taxon>Arthropoda</taxon>
        <taxon>Hexapoda</taxon>
        <taxon>Insecta</taxon>
        <taxon>Pterygota</taxon>
        <taxon>Neoptera</taxon>
        <taxon>Endopterygota</taxon>
        <taxon>Lepidoptera</taxon>
        <taxon>Glossata</taxon>
        <taxon>Ditrysia</taxon>
        <taxon>Tineoidea</taxon>
        <taxon>Psychidae</taxon>
        <taxon>Oiketicinae</taxon>
        <taxon>Eumeta</taxon>
    </lineage>
</organism>
<proteinExistence type="predicted"/>
<reference evidence="1 2" key="1">
    <citation type="journal article" date="2019" name="Commun. Biol.">
        <title>The bagworm genome reveals a unique fibroin gene that provides high tensile strength.</title>
        <authorList>
            <person name="Kono N."/>
            <person name="Nakamura H."/>
            <person name="Ohtoshi R."/>
            <person name="Tomita M."/>
            <person name="Numata K."/>
            <person name="Arakawa K."/>
        </authorList>
    </citation>
    <scope>NUCLEOTIDE SEQUENCE [LARGE SCALE GENOMIC DNA]</scope>
</reference>
<accession>A0A4C1T8G0</accession>
<dbReference type="Proteomes" id="UP000299102">
    <property type="component" value="Unassembled WGS sequence"/>
</dbReference>
<evidence type="ECO:0000313" key="2">
    <source>
        <dbReference type="Proteomes" id="UP000299102"/>
    </source>
</evidence>
<evidence type="ECO:0000313" key="1">
    <source>
        <dbReference type="EMBL" id="GBP10485.1"/>
    </source>
</evidence>